<reference evidence="2 3" key="1">
    <citation type="submission" date="2022-03" db="EMBL/GenBank/DDBJ databases">
        <title>Genomic Encyclopedia of Type Strains, Phase III (KMG-III): the genomes of soil and plant-associated and newly described type strains.</title>
        <authorList>
            <person name="Whitman W."/>
        </authorList>
    </citation>
    <scope>NUCLEOTIDE SEQUENCE [LARGE SCALE GENOMIC DNA]</scope>
    <source>
        <strain evidence="2 3">BSker1</strain>
    </source>
</reference>
<comment type="caution">
    <text evidence="2">The sequence shown here is derived from an EMBL/GenBank/DDBJ whole genome shotgun (WGS) entry which is preliminary data.</text>
</comment>
<evidence type="ECO:0000256" key="1">
    <source>
        <dbReference type="SAM" id="MobiDB-lite"/>
    </source>
</evidence>
<keyword evidence="3" id="KW-1185">Reference proteome</keyword>
<evidence type="ECO:0000313" key="2">
    <source>
        <dbReference type="EMBL" id="MCP1727992.1"/>
    </source>
</evidence>
<dbReference type="EMBL" id="JALJYF010000002">
    <property type="protein sequence ID" value="MCP1727992.1"/>
    <property type="molecule type" value="Genomic_DNA"/>
</dbReference>
<dbReference type="RefSeq" id="WP_253449235.1">
    <property type="nucleotide sequence ID" value="NZ_JALJYF010000002.1"/>
</dbReference>
<dbReference type="Proteomes" id="UP001523550">
    <property type="component" value="Unassembled WGS sequence"/>
</dbReference>
<protein>
    <submittedName>
        <fullName evidence="2">DUF1365 family protein</fullName>
    </submittedName>
</protein>
<dbReference type="Pfam" id="PF07103">
    <property type="entry name" value="DUF1365"/>
    <property type="match status" value="1"/>
</dbReference>
<accession>A0ABT1GAB0</accession>
<organism evidence="2 3">
    <name type="scientific">Natronospira proteinivora</name>
    <dbReference type="NCBI Taxonomy" id="1807133"/>
    <lineage>
        <taxon>Bacteria</taxon>
        <taxon>Pseudomonadati</taxon>
        <taxon>Pseudomonadota</taxon>
        <taxon>Gammaproteobacteria</taxon>
        <taxon>Natronospirales</taxon>
        <taxon>Natronospiraceae</taxon>
        <taxon>Natronospira</taxon>
    </lineage>
</organism>
<name>A0ABT1GAB0_9GAMM</name>
<gene>
    <name evidence="2" type="ORF">J2T60_001992</name>
</gene>
<dbReference type="PANTHER" id="PTHR33973:SF4">
    <property type="entry name" value="OS07G0153300 PROTEIN"/>
    <property type="match status" value="1"/>
</dbReference>
<dbReference type="PANTHER" id="PTHR33973">
    <property type="entry name" value="OS07G0153300 PROTEIN"/>
    <property type="match status" value="1"/>
</dbReference>
<feature type="compositionally biased region" description="Polar residues" evidence="1">
    <location>
        <begin position="261"/>
        <end position="270"/>
    </location>
</feature>
<evidence type="ECO:0000313" key="3">
    <source>
        <dbReference type="Proteomes" id="UP001523550"/>
    </source>
</evidence>
<feature type="region of interest" description="Disordered" evidence="1">
    <location>
        <begin position="250"/>
        <end position="270"/>
    </location>
</feature>
<dbReference type="InterPro" id="IPR010775">
    <property type="entry name" value="DUF1365"/>
</dbReference>
<proteinExistence type="predicted"/>
<sequence>MLASSLYPGRVMHRRKVPRAYRFNYSVFGLLIDIDELNAIESHCRLFSRNRFNLIAFHDRDFGPRDGSDLRHWAEASLGRAGLKPSGGPIRVLCFPRVLGYGFNPLSAWFCHRDDDSIQAVILEVRNTFGEKHQYVINADEHSDFAWPHHWSADKAFHVSPFIGPEAHYRFFLQPPGEQFLLRIEESWDSPDSDDAPQMLASWSGKRRPLNDRGLLTMSLKVPFQGLKIIALIHWHALKLWLRGVPFHSKPRPPEKEVSATCPQDTNYKR</sequence>